<feature type="domain" description="XdhC Rossmann" evidence="2">
    <location>
        <begin position="32"/>
        <end position="149"/>
    </location>
</feature>
<dbReference type="Proteomes" id="UP000233565">
    <property type="component" value="Unassembled WGS sequence"/>
</dbReference>
<dbReference type="EMBL" id="PJBV01000012">
    <property type="protein sequence ID" value="PKH42794.1"/>
    <property type="molecule type" value="Genomic_DNA"/>
</dbReference>
<feature type="region of interest" description="Disordered" evidence="1">
    <location>
        <begin position="1"/>
        <end position="20"/>
    </location>
</feature>
<feature type="compositionally biased region" description="Polar residues" evidence="1">
    <location>
        <begin position="11"/>
        <end position="20"/>
    </location>
</feature>
<evidence type="ECO:0000313" key="3">
    <source>
        <dbReference type="EMBL" id="PKH42794.1"/>
    </source>
</evidence>
<gene>
    <name evidence="3" type="ORF">CXG46_05935</name>
</gene>
<organism evidence="3 4">
    <name type="scientific">Nocardioides alpinus</name>
    <dbReference type="NCBI Taxonomy" id="748909"/>
    <lineage>
        <taxon>Bacteria</taxon>
        <taxon>Bacillati</taxon>
        <taxon>Actinomycetota</taxon>
        <taxon>Actinomycetes</taxon>
        <taxon>Propionibacteriales</taxon>
        <taxon>Nocardioidaceae</taxon>
        <taxon>Nocardioides</taxon>
    </lineage>
</organism>
<evidence type="ECO:0000259" key="2">
    <source>
        <dbReference type="Pfam" id="PF13478"/>
    </source>
</evidence>
<evidence type="ECO:0000313" key="4">
    <source>
        <dbReference type="Proteomes" id="UP000233565"/>
    </source>
</evidence>
<accession>A0ABX4QZS2</accession>
<keyword evidence="4" id="KW-1185">Reference proteome</keyword>
<comment type="caution">
    <text evidence="3">The sequence shown here is derived from an EMBL/GenBank/DDBJ whole genome shotgun (WGS) entry which is preliminary data.</text>
</comment>
<dbReference type="InterPro" id="IPR027051">
    <property type="entry name" value="XdhC_Rossmann_dom"/>
</dbReference>
<dbReference type="PANTHER" id="PTHR30388:SF6">
    <property type="entry name" value="XANTHINE DEHYDROGENASE SUBUNIT A-RELATED"/>
    <property type="match status" value="1"/>
</dbReference>
<sequence>MCLMRARSEASTRMSMRQQPWSDEQAEHGRILVLSDNPISQAIATIAGAVGREVLVEAADDGGPGLAPRAGDAVVLCDHDAPDAPAVLRAALGSEASYVAMMASRRRAGALLDELVEEGADVSALHVPAGHNLGGRAPGEIALSVVAEIVAEAYGRPGGPMLD</sequence>
<dbReference type="PANTHER" id="PTHR30388">
    <property type="entry name" value="ALDEHYDE OXIDOREDUCTASE MOLYBDENUM COFACTOR ASSEMBLY PROTEIN"/>
    <property type="match status" value="1"/>
</dbReference>
<reference evidence="3 4" key="1">
    <citation type="submission" date="2017-12" db="EMBL/GenBank/DDBJ databases">
        <title>Pharmacopeia of the Arctic Ocean.</title>
        <authorList>
            <person name="Collins E."/>
            <person name="Ducluzeau A.-L."/>
        </authorList>
    </citation>
    <scope>NUCLEOTIDE SEQUENCE [LARGE SCALE GENOMIC DNA]</scope>
    <source>
        <strain evidence="3 4">DSM 23325</strain>
    </source>
</reference>
<proteinExistence type="predicted"/>
<feature type="compositionally biased region" description="Basic and acidic residues" evidence="1">
    <location>
        <begin position="1"/>
        <end position="10"/>
    </location>
</feature>
<dbReference type="Pfam" id="PF13478">
    <property type="entry name" value="XdhC_C"/>
    <property type="match status" value="1"/>
</dbReference>
<protein>
    <recommendedName>
        <fullName evidence="2">XdhC Rossmann domain-containing protein</fullName>
    </recommendedName>
</protein>
<dbReference type="Gene3D" id="3.40.50.720">
    <property type="entry name" value="NAD(P)-binding Rossmann-like Domain"/>
    <property type="match status" value="1"/>
</dbReference>
<dbReference type="InterPro" id="IPR052698">
    <property type="entry name" value="MoCofactor_Util/Proc"/>
</dbReference>
<name>A0ABX4QZS2_9ACTN</name>
<evidence type="ECO:0000256" key="1">
    <source>
        <dbReference type="SAM" id="MobiDB-lite"/>
    </source>
</evidence>